<comment type="caution">
    <text evidence="1">The sequence shown here is derived from an EMBL/GenBank/DDBJ whole genome shotgun (WGS) entry which is preliminary data.</text>
</comment>
<sequence length="349" mass="39466">MSPRILAELMDHIIDYLWVSVSDLRMCALVRKAWLPSSRPHLFESITFPDVRFANLLESPVNVFATHTRSVYLRLLLSEEADTAVSKIVSQLPSFLQSTSLVVGVFPPSPCNFSPLPRPAKLSLQHTKFSACSHFTRFLSSFTTLRRLELAWVSWKDAGQGIFPLLELSLESLSLQGYSEVLSWLLSDYVPVTRGLDLHIPNNASSTALDWRVPFNLATKSGNVELLGLGRLSGLRRFRLGHGIYFHPGNPSTCRIFRGIMDVVAIVYANNCLDALTFDVNILSTETWIPGSLPVLENILRHPAVAQIRDLRFIVQSQDSSSVEFPWKAFETLMCDEMRHRRFIYTQEV</sequence>
<name>A0AAD7GJ80_MYCRO</name>
<accession>A0AAD7GJ80</accession>
<evidence type="ECO:0000313" key="2">
    <source>
        <dbReference type="Proteomes" id="UP001221757"/>
    </source>
</evidence>
<dbReference type="Proteomes" id="UP001221757">
    <property type="component" value="Unassembled WGS sequence"/>
</dbReference>
<keyword evidence="2" id="KW-1185">Reference proteome</keyword>
<dbReference type="EMBL" id="JARKIE010000031">
    <property type="protein sequence ID" value="KAJ7697268.1"/>
    <property type="molecule type" value="Genomic_DNA"/>
</dbReference>
<evidence type="ECO:0000313" key="1">
    <source>
        <dbReference type="EMBL" id="KAJ7697268.1"/>
    </source>
</evidence>
<organism evidence="1 2">
    <name type="scientific">Mycena rosella</name>
    <name type="common">Pink bonnet</name>
    <name type="synonym">Agaricus rosellus</name>
    <dbReference type="NCBI Taxonomy" id="1033263"/>
    <lineage>
        <taxon>Eukaryota</taxon>
        <taxon>Fungi</taxon>
        <taxon>Dikarya</taxon>
        <taxon>Basidiomycota</taxon>
        <taxon>Agaricomycotina</taxon>
        <taxon>Agaricomycetes</taxon>
        <taxon>Agaricomycetidae</taxon>
        <taxon>Agaricales</taxon>
        <taxon>Marasmiineae</taxon>
        <taxon>Mycenaceae</taxon>
        <taxon>Mycena</taxon>
    </lineage>
</organism>
<reference evidence="1" key="1">
    <citation type="submission" date="2023-03" db="EMBL/GenBank/DDBJ databases">
        <title>Massive genome expansion in bonnet fungi (Mycena s.s.) driven by repeated elements and novel gene families across ecological guilds.</title>
        <authorList>
            <consortium name="Lawrence Berkeley National Laboratory"/>
            <person name="Harder C.B."/>
            <person name="Miyauchi S."/>
            <person name="Viragh M."/>
            <person name="Kuo A."/>
            <person name="Thoen E."/>
            <person name="Andreopoulos B."/>
            <person name="Lu D."/>
            <person name="Skrede I."/>
            <person name="Drula E."/>
            <person name="Henrissat B."/>
            <person name="Morin E."/>
            <person name="Kohler A."/>
            <person name="Barry K."/>
            <person name="LaButti K."/>
            <person name="Morin E."/>
            <person name="Salamov A."/>
            <person name="Lipzen A."/>
            <person name="Mereny Z."/>
            <person name="Hegedus B."/>
            <person name="Baldrian P."/>
            <person name="Stursova M."/>
            <person name="Weitz H."/>
            <person name="Taylor A."/>
            <person name="Grigoriev I.V."/>
            <person name="Nagy L.G."/>
            <person name="Martin F."/>
            <person name="Kauserud H."/>
        </authorList>
    </citation>
    <scope>NUCLEOTIDE SEQUENCE</scope>
    <source>
        <strain evidence="1">CBHHK067</strain>
    </source>
</reference>
<gene>
    <name evidence="1" type="ORF">B0H17DRAFT_1197659</name>
</gene>
<dbReference type="AlphaFoldDB" id="A0AAD7GJ80"/>
<protein>
    <submittedName>
        <fullName evidence="1">Uncharacterized protein</fullName>
    </submittedName>
</protein>
<proteinExistence type="predicted"/>